<dbReference type="RefSeq" id="WP_168038984.1">
    <property type="nucleotide sequence ID" value="NZ_JAATJH010000005.1"/>
</dbReference>
<dbReference type="Pfam" id="PF02576">
    <property type="entry name" value="RimP_N"/>
    <property type="match status" value="1"/>
</dbReference>
<proteinExistence type="inferred from homology"/>
<dbReference type="InterPro" id="IPR035956">
    <property type="entry name" value="RimP_N_sf"/>
</dbReference>
<reference evidence="6 7" key="1">
    <citation type="submission" date="2020-03" db="EMBL/GenBank/DDBJ databases">
        <title>Genomic Encyclopedia of Type Strains, Phase IV (KMG-IV): sequencing the most valuable type-strain genomes for metagenomic binning, comparative biology and taxonomic classification.</title>
        <authorList>
            <person name="Goeker M."/>
        </authorList>
    </citation>
    <scope>NUCLEOTIDE SEQUENCE [LARGE SCALE GENOMIC DNA]</scope>
    <source>
        <strain evidence="6 7">DSM 105096</strain>
    </source>
</reference>
<evidence type="ECO:0000259" key="4">
    <source>
        <dbReference type="Pfam" id="PF02576"/>
    </source>
</evidence>
<comment type="similarity">
    <text evidence="3">Belongs to the RimP family.</text>
</comment>
<comment type="subcellular location">
    <subcellularLocation>
        <location evidence="3">Cytoplasm</location>
    </subcellularLocation>
</comment>
<accession>A0ABX0XEK8</accession>
<evidence type="ECO:0000256" key="1">
    <source>
        <dbReference type="ARBA" id="ARBA00022490"/>
    </source>
</evidence>
<keyword evidence="7" id="KW-1185">Reference proteome</keyword>
<sequence length="156" mass="17691">MVEKITKLLENFIAENEEFGDAFVVDVHHTNTKVDIYVDSDSPMTFEKCRTLSRHIEAYLDAEQPLGEKYTLNVSSPGVDRPLKFHRQYVKNKGRTLEVTTNAGDKYKGELISVTEEGVVLSAKIRRKEGKRKVTVVEETPVAFADIKKSIVKISF</sequence>
<evidence type="ECO:0000313" key="7">
    <source>
        <dbReference type="Proteomes" id="UP000770785"/>
    </source>
</evidence>
<dbReference type="InterPro" id="IPR003728">
    <property type="entry name" value="Ribosome_maturation_RimP"/>
</dbReference>
<dbReference type="Pfam" id="PF17384">
    <property type="entry name" value="DUF150_C"/>
    <property type="match status" value="1"/>
</dbReference>
<gene>
    <name evidence="3" type="primary">rimP</name>
    <name evidence="6" type="ORF">GGR27_003193</name>
</gene>
<dbReference type="EMBL" id="JAATJH010000005">
    <property type="protein sequence ID" value="NJC27676.1"/>
    <property type="molecule type" value="Genomic_DNA"/>
</dbReference>
<dbReference type="PANTHER" id="PTHR33867">
    <property type="entry name" value="RIBOSOME MATURATION FACTOR RIMP"/>
    <property type="match status" value="1"/>
</dbReference>
<keyword evidence="1 3" id="KW-0963">Cytoplasm</keyword>
<evidence type="ECO:0000256" key="2">
    <source>
        <dbReference type="ARBA" id="ARBA00022517"/>
    </source>
</evidence>
<dbReference type="SUPFAM" id="SSF75420">
    <property type="entry name" value="YhbC-like, N-terminal domain"/>
    <property type="match status" value="1"/>
</dbReference>
<keyword evidence="2 3" id="KW-0690">Ribosome biogenesis</keyword>
<comment type="caution">
    <text evidence="6">The sequence shown here is derived from an EMBL/GenBank/DDBJ whole genome shotgun (WGS) entry which is preliminary data.</text>
</comment>
<comment type="function">
    <text evidence="3">Required for maturation of 30S ribosomal subunits.</text>
</comment>
<feature type="domain" description="Ribosome maturation factor RimP C-terminal" evidence="5">
    <location>
        <begin position="83"/>
        <end position="154"/>
    </location>
</feature>
<dbReference type="Gene3D" id="3.30.300.70">
    <property type="entry name" value="RimP-like superfamily, N-terminal"/>
    <property type="match status" value="1"/>
</dbReference>
<evidence type="ECO:0000256" key="3">
    <source>
        <dbReference type="HAMAP-Rule" id="MF_01077"/>
    </source>
</evidence>
<dbReference type="PANTHER" id="PTHR33867:SF1">
    <property type="entry name" value="RIBOSOME MATURATION FACTOR RIMP"/>
    <property type="match status" value="1"/>
</dbReference>
<protein>
    <recommendedName>
        <fullName evidence="3">Ribosome maturation factor RimP</fullName>
    </recommendedName>
</protein>
<dbReference type="InterPro" id="IPR028989">
    <property type="entry name" value="RimP_N"/>
</dbReference>
<organism evidence="6 7">
    <name type="scientific">Neolewinella antarctica</name>
    <dbReference type="NCBI Taxonomy" id="442734"/>
    <lineage>
        <taxon>Bacteria</taxon>
        <taxon>Pseudomonadati</taxon>
        <taxon>Bacteroidota</taxon>
        <taxon>Saprospiria</taxon>
        <taxon>Saprospirales</taxon>
        <taxon>Lewinellaceae</taxon>
        <taxon>Neolewinella</taxon>
    </lineage>
</organism>
<evidence type="ECO:0000313" key="6">
    <source>
        <dbReference type="EMBL" id="NJC27676.1"/>
    </source>
</evidence>
<feature type="domain" description="Ribosome maturation factor RimP N-terminal" evidence="4">
    <location>
        <begin position="30"/>
        <end position="80"/>
    </location>
</feature>
<dbReference type="InterPro" id="IPR028998">
    <property type="entry name" value="RimP_C"/>
</dbReference>
<evidence type="ECO:0000259" key="5">
    <source>
        <dbReference type="Pfam" id="PF17384"/>
    </source>
</evidence>
<name>A0ABX0XEK8_9BACT</name>
<dbReference type="Proteomes" id="UP000770785">
    <property type="component" value="Unassembled WGS sequence"/>
</dbReference>
<dbReference type="CDD" id="cd01734">
    <property type="entry name" value="YlxS_C"/>
    <property type="match status" value="1"/>
</dbReference>
<dbReference type="HAMAP" id="MF_01077">
    <property type="entry name" value="RimP"/>
    <property type="match status" value="1"/>
</dbReference>